<feature type="domain" description="UDP-galactopyranose mutase C-terminal" evidence="2">
    <location>
        <begin position="165"/>
        <end position="281"/>
    </location>
</feature>
<dbReference type="PANTHER" id="PTHR21197:SF0">
    <property type="entry name" value="UDP-GALACTOPYRANOSE MUTASE"/>
    <property type="match status" value="1"/>
</dbReference>
<feature type="domain" description="UDP-galactopyranose mutase C-terminal" evidence="2">
    <location>
        <begin position="283"/>
        <end position="354"/>
    </location>
</feature>
<dbReference type="InterPro" id="IPR015899">
    <property type="entry name" value="UDP-GalPyranose_mutase_C"/>
</dbReference>
<dbReference type="GO" id="GO:0005829">
    <property type="term" value="C:cytosol"/>
    <property type="evidence" value="ECO:0007669"/>
    <property type="project" value="TreeGrafter"/>
</dbReference>
<dbReference type="AlphaFoldDB" id="A0A7R9GH73"/>
<dbReference type="EMBL" id="CAJPEX010003821">
    <property type="protein sequence ID" value="CAG0922580.1"/>
    <property type="molecule type" value="Genomic_DNA"/>
</dbReference>
<dbReference type="Proteomes" id="UP000678499">
    <property type="component" value="Unassembled WGS sequence"/>
</dbReference>
<name>A0A7R9GH73_9CRUS</name>
<protein>
    <recommendedName>
        <fullName evidence="2">UDP-galactopyranose mutase C-terminal domain-containing protein</fullName>
    </recommendedName>
</protein>
<evidence type="ECO:0000313" key="4">
    <source>
        <dbReference type="Proteomes" id="UP000678499"/>
    </source>
</evidence>
<keyword evidence="4" id="KW-1185">Reference proteome</keyword>
<proteinExistence type="predicted"/>
<dbReference type="GO" id="GO:0008767">
    <property type="term" value="F:UDP-galactopyranose mutase activity"/>
    <property type="evidence" value="ECO:0007669"/>
    <property type="project" value="InterPro"/>
</dbReference>
<keyword evidence="1" id="KW-0812">Transmembrane</keyword>
<dbReference type="SUPFAM" id="SSF51971">
    <property type="entry name" value="Nucleotide-binding domain"/>
    <property type="match status" value="1"/>
</dbReference>
<sequence length="359" mass="40940">MDHIVAALSRRKMFSTSKICIAGLILFIYLLYIMLSSEHPKITPQKNLSMSGKHPRNVQKTSASFIIPASDEYATTNRKGKKDKNNNTDAAEGNSRRVLIVGAGLSGAVPVNIKTVNAVFNLTIETETQMKDWLKKHQITPPSGKATNSEETAKSRVGERLYELLFKDYTKKQWDKYPAELKPSVLERIPVRSNADGRYFHDTHQALPSRGYTRIFKRMLDTPAITVKLNTEFFTSRKRGTLGAHDYLFFTGPIDRYFESSGLPALEYRSLEFHREVFNTTNGGYTRIFKRMLDTPAITVKLNTEFFTSRKRGTLGAHDYLFFTGPIDRYFESSGLPALEYRSLEFHREVFNTTNGFVN</sequence>
<accession>A0A7R9GH73</accession>
<dbReference type="EMBL" id="OA885858">
    <property type="protein sequence ID" value="CAD7282428.1"/>
    <property type="molecule type" value="Genomic_DNA"/>
</dbReference>
<organism evidence="3">
    <name type="scientific">Notodromas monacha</name>
    <dbReference type="NCBI Taxonomy" id="399045"/>
    <lineage>
        <taxon>Eukaryota</taxon>
        <taxon>Metazoa</taxon>
        <taxon>Ecdysozoa</taxon>
        <taxon>Arthropoda</taxon>
        <taxon>Crustacea</taxon>
        <taxon>Oligostraca</taxon>
        <taxon>Ostracoda</taxon>
        <taxon>Podocopa</taxon>
        <taxon>Podocopida</taxon>
        <taxon>Cypridocopina</taxon>
        <taxon>Cypridoidea</taxon>
        <taxon>Cyprididae</taxon>
        <taxon>Notodromas</taxon>
    </lineage>
</organism>
<evidence type="ECO:0000313" key="3">
    <source>
        <dbReference type="EMBL" id="CAD7282428.1"/>
    </source>
</evidence>
<dbReference type="Pfam" id="PF03275">
    <property type="entry name" value="GLF"/>
    <property type="match status" value="2"/>
</dbReference>
<feature type="transmembrane region" description="Helical" evidence="1">
    <location>
        <begin position="19"/>
        <end position="35"/>
    </location>
</feature>
<dbReference type="GO" id="GO:0050660">
    <property type="term" value="F:flavin adenine dinucleotide binding"/>
    <property type="evidence" value="ECO:0007669"/>
    <property type="project" value="TreeGrafter"/>
</dbReference>
<keyword evidence="1" id="KW-0472">Membrane</keyword>
<dbReference type="PANTHER" id="PTHR21197">
    <property type="entry name" value="UDP-GALACTOPYRANOSE MUTASE"/>
    <property type="match status" value="1"/>
</dbReference>
<evidence type="ECO:0000259" key="2">
    <source>
        <dbReference type="Pfam" id="PF03275"/>
    </source>
</evidence>
<keyword evidence="1" id="KW-1133">Transmembrane helix</keyword>
<gene>
    <name evidence="3" type="ORF">NMOB1V02_LOCUS10053</name>
</gene>
<reference evidence="3" key="1">
    <citation type="submission" date="2020-11" db="EMBL/GenBank/DDBJ databases">
        <authorList>
            <person name="Tran Van P."/>
        </authorList>
    </citation>
    <scope>NUCLEOTIDE SEQUENCE</scope>
</reference>
<dbReference type="Gene3D" id="3.40.50.720">
    <property type="entry name" value="NAD(P)-binding Rossmann-like Domain"/>
    <property type="match status" value="2"/>
</dbReference>
<evidence type="ECO:0000256" key="1">
    <source>
        <dbReference type="SAM" id="Phobius"/>
    </source>
</evidence>